<keyword evidence="3" id="KW-1185">Reference proteome</keyword>
<gene>
    <name evidence="2" type="ordered locus">Daci_3155</name>
</gene>
<dbReference type="CDD" id="cd00085">
    <property type="entry name" value="HNHc"/>
    <property type="match status" value="1"/>
</dbReference>
<dbReference type="AlphaFoldDB" id="A9BU78"/>
<evidence type="ECO:0000313" key="3">
    <source>
        <dbReference type="Proteomes" id="UP000000784"/>
    </source>
</evidence>
<dbReference type="RefSeq" id="WP_012204994.1">
    <property type="nucleotide sequence ID" value="NC_010002.1"/>
</dbReference>
<protein>
    <submittedName>
        <fullName evidence="2">HNH endonuclease</fullName>
    </submittedName>
</protein>
<dbReference type="Pfam" id="PF01844">
    <property type="entry name" value="HNH"/>
    <property type="match status" value="1"/>
</dbReference>
<dbReference type="GO" id="GO:0004519">
    <property type="term" value="F:endonuclease activity"/>
    <property type="evidence" value="ECO:0007669"/>
    <property type="project" value="UniProtKB-KW"/>
</dbReference>
<dbReference type="Gene3D" id="1.10.30.50">
    <property type="match status" value="1"/>
</dbReference>
<dbReference type="GeneID" id="31503048"/>
<dbReference type="HOGENOM" id="CLU_072764_0_0_4"/>
<keyword evidence="2" id="KW-0540">Nuclease</keyword>
<dbReference type="STRING" id="398578.Daci_3155"/>
<reference evidence="3" key="2">
    <citation type="submission" date="2007-11" db="EMBL/GenBank/DDBJ databases">
        <title>Complete sequence of Delftia acidovorans DSM 14801 / SPH-1.</title>
        <authorList>
            <person name="Copeland A."/>
            <person name="Lucas S."/>
            <person name="Lapidus A."/>
            <person name="Barry K."/>
            <person name="Glavina del Rio T."/>
            <person name="Dalin E."/>
            <person name="Tice H."/>
            <person name="Pitluck S."/>
            <person name="Lowry S."/>
            <person name="Clum A."/>
            <person name="Schmutz J."/>
            <person name="Larimer F."/>
            <person name="Land M."/>
            <person name="Hauser L."/>
            <person name="Kyrpides N."/>
            <person name="Kim E."/>
            <person name="Schleheck D."/>
            <person name="Richardson P."/>
        </authorList>
    </citation>
    <scope>NUCLEOTIDE SEQUENCE [LARGE SCALE GENOMIC DNA]</scope>
    <source>
        <strain evidence="3">DSM 14801 / SPH-1</strain>
    </source>
</reference>
<proteinExistence type="predicted"/>
<dbReference type="KEGG" id="dac:Daci_3155"/>
<dbReference type="InterPro" id="IPR003615">
    <property type="entry name" value="HNH_nuc"/>
</dbReference>
<accession>A9BU78</accession>
<evidence type="ECO:0000259" key="1">
    <source>
        <dbReference type="SMART" id="SM00507"/>
    </source>
</evidence>
<feature type="domain" description="HNH nuclease" evidence="1">
    <location>
        <begin position="246"/>
        <end position="305"/>
    </location>
</feature>
<dbReference type="SMART" id="SM00507">
    <property type="entry name" value="HNHc"/>
    <property type="match status" value="1"/>
</dbReference>
<dbReference type="eggNOG" id="COG1403">
    <property type="taxonomic scope" value="Bacteria"/>
</dbReference>
<dbReference type="Proteomes" id="UP000000784">
    <property type="component" value="Chromosome"/>
</dbReference>
<reference evidence="2 3" key="1">
    <citation type="journal article" date="2004" name="Appl. Environ. Microbiol.">
        <title>Mineralization of individual congeners of linear alkylbenzenesulfonate by defined pairs of heterotrophic bacteria.</title>
        <authorList>
            <person name="Schleheck D."/>
            <person name="Knepper T.P."/>
            <person name="Fischer K."/>
            <person name="Cook A.M."/>
        </authorList>
    </citation>
    <scope>NUCLEOTIDE SEQUENCE [LARGE SCALE GENOMIC DNA]</scope>
    <source>
        <strain evidence="3">DSM 14801 / SPH-1</strain>
    </source>
</reference>
<name>A9BU78_DELAS</name>
<dbReference type="InterPro" id="IPR002711">
    <property type="entry name" value="HNH"/>
</dbReference>
<dbReference type="GO" id="GO:0003676">
    <property type="term" value="F:nucleic acid binding"/>
    <property type="evidence" value="ECO:0007669"/>
    <property type="project" value="InterPro"/>
</dbReference>
<dbReference type="REBASE" id="16641">
    <property type="entry name" value="DacSPHMcrAP"/>
</dbReference>
<sequence>MDDKYKVFEDDEAGYHAWLAHNPNGFVLNTDRPPRAEYMPLHTARCSTIKIPATHARPDPFTSRGYMKVCANDPNDLLAWMQTKGANEFSKLCSKCRVAEFMTGSAGDSWTNDELRSSVEAYLEMQRKERNNEPFTKKQYYKKLTQDYGRTVKAFEYRMQNISYVLSLMGRDWLTGLRPARNVGKRVACLIEALVLELSNSQQAPVVKFEFQVRENLENKKQAKPAGNSNPGTIIRQVAQFERDPAVKAWVLKKAAGVCECCSSNAPFESTDGQPFLEVHHIRKLAEGGSDTVSNTVALCPNCHRALHYGMRAKELIESIFIKVNRLIRE</sequence>
<organism evidence="2 3">
    <name type="scientific">Delftia acidovorans (strain DSM 14801 / SPH-1)</name>
    <dbReference type="NCBI Taxonomy" id="398578"/>
    <lineage>
        <taxon>Bacteria</taxon>
        <taxon>Pseudomonadati</taxon>
        <taxon>Pseudomonadota</taxon>
        <taxon>Betaproteobacteria</taxon>
        <taxon>Burkholderiales</taxon>
        <taxon>Comamonadaceae</taxon>
        <taxon>Delftia</taxon>
    </lineage>
</organism>
<evidence type="ECO:0000313" key="2">
    <source>
        <dbReference type="EMBL" id="ABX35793.1"/>
    </source>
</evidence>
<keyword evidence="2" id="KW-0255">Endonuclease</keyword>
<dbReference type="GO" id="GO:0008270">
    <property type="term" value="F:zinc ion binding"/>
    <property type="evidence" value="ECO:0007669"/>
    <property type="project" value="InterPro"/>
</dbReference>
<keyword evidence="2" id="KW-0378">Hydrolase</keyword>
<dbReference type="EMBL" id="CP000884">
    <property type="protein sequence ID" value="ABX35793.1"/>
    <property type="molecule type" value="Genomic_DNA"/>
</dbReference>